<evidence type="ECO:0000313" key="2">
    <source>
        <dbReference type="Proteomes" id="UP000075809"/>
    </source>
</evidence>
<reference evidence="1 2" key="1">
    <citation type="submission" date="2015-09" db="EMBL/GenBank/DDBJ databases">
        <title>Trachymyrmex zeteki WGS genome.</title>
        <authorList>
            <person name="Nygaard S."/>
            <person name="Hu H."/>
            <person name="Boomsma J."/>
            <person name="Zhang G."/>
        </authorList>
    </citation>
    <scope>NUCLEOTIDE SEQUENCE [LARGE SCALE GENOMIC DNA]</scope>
    <source>
        <strain evidence="1">Tzet28-1</strain>
        <tissue evidence="1">Whole body</tissue>
    </source>
</reference>
<proteinExistence type="predicted"/>
<sequence length="127" mass="15316">GLKLDQFAIFRLTFSIEDRHMIGSQSRFRLDTNEKRLHLDLMKYVLFFYEEGNFYLYFFFRFDNKSDRPKQEMHQMDKSENLNRYLRQNISSSRALTFPCFLIIAMSLPSALSRATPAKEHLLKEFR</sequence>
<evidence type="ECO:0000313" key="1">
    <source>
        <dbReference type="EMBL" id="KYQ52356.1"/>
    </source>
</evidence>
<gene>
    <name evidence="1" type="ORF">ALC60_08519</name>
</gene>
<name>A0A151WX13_9HYME</name>
<organism evidence="1 2">
    <name type="scientific">Mycetomoellerius zeteki</name>
    <dbReference type="NCBI Taxonomy" id="64791"/>
    <lineage>
        <taxon>Eukaryota</taxon>
        <taxon>Metazoa</taxon>
        <taxon>Ecdysozoa</taxon>
        <taxon>Arthropoda</taxon>
        <taxon>Hexapoda</taxon>
        <taxon>Insecta</taxon>
        <taxon>Pterygota</taxon>
        <taxon>Neoptera</taxon>
        <taxon>Endopterygota</taxon>
        <taxon>Hymenoptera</taxon>
        <taxon>Apocrita</taxon>
        <taxon>Aculeata</taxon>
        <taxon>Formicoidea</taxon>
        <taxon>Formicidae</taxon>
        <taxon>Myrmicinae</taxon>
        <taxon>Mycetomoellerius</taxon>
    </lineage>
</organism>
<feature type="non-terminal residue" evidence="1">
    <location>
        <position position="1"/>
    </location>
</feature>
<accession>A0A151WX13</accession>
<keyword evidence="2" id="KW-1185">Reference proteome</keyword>
<dbReference type="AlphaFoldDB" id="A0A151WX13"/>
<dbReference type="Proteomes" id="UP000075809">
    <property type="component" value="Unassembled WGS sequence"/>
</dbReference>
<dbReference type="EMBL" id="KQ982684">
    <property type="protein sequence ID" value="KYQ52356.1"/>
    <property type="molecule type" value="Genomic_DNA"/>
</dbReference>
<protein>
    <submittedName>
        <fullName evidence="1">Uncharacterized protein</fullName>
    </submittedName>
</protein>